<comment type="caution">
    <text evidence="2">The sequence shown here is derived from an EMBL/GenBank/DDBJ whole genome shotgun (WGS) entry which is preliminary data.</text>
</comment>
<comment type="similarity">
    <text evidence="1">Belongs to the SCO1/2 family.</text>
</comment>
<accession>A0ABQ5YQP2</accession>
<dbReference type="RefSeq" id="WP_284279580.1">
    <property type="nucleotide sequence ID" value="NZ_BSOJ01000006.1"/>
</dbReference>
<dbReference type="Gene3D" id="3.40.30.10">
    <property type="entry name" value="Glutaredoxin"/>
    <property type="match status" value="1"/>
</dbReference>
<proteinExistence type="inferred from homology"/>
<sequence>MNKSRATLIAVFVVCAVPILAAAYLHLFSKPQRFNNYGTLIEPQVDASSTAFRNINGDAFSMSQLKGKWVLIQTIRSQCDKVCQQTMFYLRQARKTKGQDADRIERVAFVTDDGPLDTLLLRQFPEVHFVRTSGLGRLQGWLPLEQGIVGSKGSTEIGTLYDHVFVVDPLGHVMMRFPENQTLQFEPLRRDISRLLWASNIG</sequence>
<reference evidence="3" key="1">
    <citation type="journal article" date="2019" name="Int. J. Syst. Evol. Microbiol.">
        <title>The Global Catalogue of Microorganisms (GCM) 10K type strain sequencing project: providing services to taxonomists for standard genome sequencing and annotation.</title>
        <authorList>
            <consortium name="The Broad Institute Genomics Platform"/>
            <consortium name="The Broad Institute Genome Sequencing Center for Infectious Disease"/>
            <person name="Wu L."/>
            <person name="Ma J."/>
        </authorList>
    </citation>
    <scope>NUCLEOTIDE SEQUENCE [LARGE SCALE GENOMIC DNA]</scope>
    <source>
        <strain evidence="3">NBRC 105857</strain>
    </source>
</reference>
<evidence type="ECO:0000313" key="3">
    <source>
        <dbReference type="Proteomes" id="UP001156664"/>
    </source>
</evidence>
<name>A0ABQ5YQP2_9BURK</name>
<dbReference type="EMBL" id="BSOJ01000006">
    <property type="protein sequence ID" value="GLR25243.1"/>
    <property type="molecule type" value="Genomic_DNA"/>
</dbReference>
<evidence type="ECO:0000256" key="1">
    <source>
        <dbReference type="ARBA" id="ARBA00010996"/>
    </source>
</evidence>
<dbReference type="SUPFAM" id="SSF52833">
    <property type="entry name" value="Thioredoxin-like"/>
    <property type="match status" value="1"/>
</dbReference>
<organism evidence="2 3">
    <name type="scientific">Limnobacter litoralis</name>
    <dbReference type="NCBI Taxonomy" id="481366"/>
    <lineage>
        <taxon>Bacteria</taxon>
        <taxon>Pseudomonadati</taxon>
        <taxon>Pseudomonadota</taxon>
        <taxon>Betaproteobacteria</taxon>
        <taxon>Burkholderiales</taxon>
        <taxon>Burkholderiaceae</taxon>
        <taxon>Limnobacter</taxon>
    </lineage>
</organism>
<dbReference type="InterPro" id="IPR003782">
    <property type="entry name" value="SCO1/SenC"/>
</dbReference>
<evidence type="ECO:0000313" key="2">
    <source>
        <dbReference type="EMBL" id="GLR25243.1"/>
    </source>
</evidence>
<dbReference type="InterPro" id="IPR036249">
    <property type="entry name" value="Thioredoxin-like_sf"/>
</dbReference>
<dbReference type="Pfam" id="PF02630">
    <property type="entry name" value="SCO1-SenC"/>
    <property type="match status" value="1"/>
</dbReference>
<dbReference type="Proteomes" id="UP001156664">
    <property type="component" value="Unassembled WGS sequence"/>
</dbReference>
<protein>
    <submittedName>
        <fullName evidence="2">Membrane protein</fullName>
    </submittedName>
</protein>
<keyword evidence="3" id="KW-1185">Reference proteome</keyword>
<gene>
    <name evidence="2" type="ORF">GCM10007875_03310</name>
</gene>